<feature type="transmembrane region" description="Helical" evidence="1">
    <location>
        <begin position="67"/>
        <end position="86"/>
    </location>
</feature>
<dbReference type="AlphaFoldDB" id="A0AA36M6N2"/>
<keyword evidence="1" id="KW-1133">Transmembrane helix</keyword>
<evidence type="ECO:0000313" key="3">
    <source>
        <dbReference type="Proteomes" id="UP001176961"/>
    </source>
</evidence>
<gene>
    <name evidence="2" type="ORF">CYNAS_LOCUS11881</name>
</gene>
<sequence length="93" mass="10505">MTLKMMEKNAALVLDLKEEVQQSSSNYGAVKKVIVYDVPLTRLPFIRSNNGAACCTRLSLGRNYIGLRHFVSYLLTLTTLFSSVLYNSDRSRL</sequence>
<comment type="caution">
    <text evidence="2">The sequence shown here is derived from an EMBL/GenBank/DDBJ whole genome shotgun (WGS) entry which is preliminary data.</text>
</comment>
<keyword evidence="1" id="KW-0812">Transmembrane</keyword>
<name>A0AA36M6N2_CYLNA</name>
<keyword evidence="3" id="KW-1185">Reference proteome</keyword>
<evidence type="ECO:0000313" key="2">
    <source>
        <dbReference type="EMBL" id="CAJ0599898.1"/>
    </source>
</evidence>
<keyword evidence="1" id="KW-0472">Membrane</keyword>
<proteinExistence type="predicted"/>
<protein>
    <submittedName>
        <fullName evidence="2">Uncharacterized protein</fullName>
    </submittedName>
</protein>
<organism evidence="2 3">
    <name type="scientific">Cylicocyclus nassatus</name>
    <name type="common">Nematode worm</name>
    <dbReference type="NCBI Taxonomy" id="53992"/>
    <lineage>
        <taxon>Eukaryota</taxon>
        <taxon>Metazoa</taxon>
        <taxon>Ecdysozoa</taxon>
        <taxon>Nematoda</taxon>
        <taxon>Chromadorea</taxon>
        <taxon>Rhabditida</taxon>
        <taxon>Rhabditina</taxon>
        <taxon>Rhabditomorpha</taxon>
        <taxon>Strongyloidea</taxon>
        <taxon>Strongylidae</taxon>
        <taxon>Cylicocyclus</taxon>
    </lineage>
</organism>
<dbReference type="Proteomes" id="UP001176961">
    <property type="component" value="Unassembled WGS sequence"/>
</dbReference>
<evidence type="ECO:0000256" key="1">
    <source>
        <dbReference type="SAM" id="Phobius"/>
    </source>
</evidence>
<accession>A0AA36M6N2</accession>
<reference evidence="2" key="1">
    <citation type="submission" date="2023-07" db="EMBL/GenBank/DDBJ databases">
        <authorList>
            <consortium name="CYATHOMIX"/>
        </authorList>
    </citation>
    <scope>NUCLEOTIDE SEQUENCE</scope>
    <source>
        <strain evidence="2">N/A</strain>
    </source>
</reference>
<dbReference type="EMBL" id="CATQJL010000223">
    <property type="protein sequence ID" value="CAJ0599898.1"/>
    <property type="molecule type" value="Genomic_DNA"/>
</dbReference>